<proteinExistence type="predicted"/>
<keyword evidence="2" id="KW-1133">Transmembrane helix</keyword>
<dbReference type="SUPFAM" id="SSF74853">
    <property type="entry name" value="Lamin A/C globular tail domain"/>
    <property type="match status" value="3"/>
</dbReference>
<evidence type="ECO:0000256" key="2">
    <source>
        <dbReference type="SAM" id="Phobius"/>
    </source>
</evidence>
<dbReference type="Proteomes" id="UP000034913">
    <property type="component" value="Unassembled WGS sequence"/>
</dbReference>
<feature type="domain" description="LTD" evidence="3">
    <location>
        <begin position="455"/>
        <end position="563"/>
    </location>
</feature>
<feature type="transmembrane region" description="Helical" evidence="2">
    <location>
        <begin position="622"/>
        <end position="638"/>
    </location>
</feature>
<reference evidence="4 5" key="1">
    <citation type="journal article" date="2015" name="Nature">
        <title>rRNA introns, odd ribosomes, and small enigmatic genomes across a large radiation of phyla.</title>
        <authorList>
            <person name="Brown C.T."/>
            <person name="Hug L.A."/>
            <person name="Thomas B.C."/>
            <person name="Sharon I."/>
            <person name="Castelle C.J."/>
            <person name="Singh A."/>
            <person name="Wilkins M.J."/>
            <person name="Williams K.H."/>
            <person name="Banfield J.F."/>
        </authorList>
    </citation>
    <scope>NUCLEOTIDE SEQUENCE [LARGE SCALE GENOMIC DNA]</scope>
</reference>
<dbReference type="AlphaFoldDB" id="A0A0G1X8L9"/>
<dbReference type="InterPro" id="IPR036415">
    <property type="entry name" value="Lamin_tail_dom_sf"/>
</dbReference>
<feature type="domain" description="LTD" evidence="3">
    <location>
        <begin position="302"/>
        <end position="406"/>
    </location>
</feature>
<keyword evidence="4" id="KW-0255">Endonuclease</keyword>
<feature type="region of interest" description="Disordered" evidence="1">
    <location>
        <begin position="427"/>
        <end position="460"/>
    </location>
</feature>
<keyword evidence="4" id="KW-0378">Hydrolase</keyword>
<keyword evidence="2" id="KW-0472">Membrane</keyword>
<name>A0A0G1X8L9_UNCK3</name>
<accession>A0A0G1X8L9</accession>
<keyword evidence="4" id="KW-0540">Nuclease</keyword>
<evidence type="ECO:0000259" key="3">
    <source>
        <dbReference type="PROSITE" id="PS51841"/>
    </source>
</evidence>
<dbReference type="PROSITE" id="PS51841">
    <property type="entry name" value="LTD"/>
    <property type="match status" value="3"/>
</dbReference>
<evidence type="ECO:0000313" key="5">
    <source>
        <dbReference type="Proteomes" id="UP000034913"/>
    </source>
</evidence>
<dbReference type="GO" id="GO:0004519">
    <property type="term" value="F:endonuclease activity"/>
    <property type="evidence" value="ECO:0007669"/>
    <property type="project" value="UniProtKB-KW"/>
</dbReference>
<feature type="compositionally biased region" description="Acidic residues" evidence="1">
    <location>
        <begin position="437"/>
        <end position="454"/>
    </location>
</feature>
<feature type="domain" description="LTD" evidence="3">
    <location>
        <begin position="26"/>
        <end position="272"/>
    </location>
</feature>
<organism evidence="4 5">
    <name type="scientific">candidate division Kazan bacterium GW2011_GWB1_52_7</name>
    <dbReference type="NCBI Taxonomy" id="1620414"/>
    <lineage>
        <taxon>Bacteria</taxon>
        <taxon>Bacteria division Kazan-3B-28</taxon>
    </lineage>
</organism>
<protein>
    <submittedName>
        <fullName evidence="4">Non specific extracellular endonuclease cleaving RNA and DNA</fullName>
    </submittedName>
</protein>
<comment type="caution">
    <text evidence="4">The sequence shown here is derived from an EMBL/GenBank/DDBJ whole genome shotgun (WGS) entry which is preliminary data.</text>
</comment>
<dbReference type="Gene3D" id="2.60.40.1260">
    <property type="entry name" value="Lamin Tail domain"/>
    <property type="match status" value="2"/>
</dbReference>
<dbReference type="Pfam" id="PF00932">
    <property type="entry name" value="LTD"/>
    <property type="match status" value="3"/>
</dbReference>
<keyword evidence="2" id="KW-0812">Transmembrane</keyword>
<dbReference type="InterPro" id="IPR001322">
    <property type="entry name" value="Lamin_tail_dom"/>
</dbReference>
<sequence>MWGKILCLGVGVGLGVGLAQFVLADDTMPDVVISEVAWAGSTKSASDEWIELENMTGQAIDLSGWQLLIDNPGTDYAISLTGMIPSWGFFLVAKYSETNPNSALEVTVNLNREEEGFGITNSGFSIELTNPEEILVDTVWDIDTPPDFAYRHGATDASSMERLTPITDGVLTSSWQAPSDSVNFKIIEGSTNWGTPGAENSIITDPPTLTTITPATVTQGETLGVESITGTGFSLEPPPAVQLIHGGFALDATTLHVANPELIDQARFTTVSNTELGWWDLTLVNPDGKIATLPDAVEVVAPEPEYDLSSTVRINEIYPHPNTTSNDEFIELYNLGDKAVNLTGWILDDVTTGGSSPYTLDNINIGAKSFLVLYKPQSKLTLNDNGDSVYLIRPDNFVLDQVDYTSAEQGQTLSRFAIGWKWTATPTPNGANVLTGPEDDTPPSEPPLEPDDEPSAPQHQPGELLITELLPNPSGGEEFIELHNPGKTAVDLTDWELKDAAGKKYTIGDFDVTIQAVSLAVQPGQYIVVTQGMSGLALNNSGGETVNLLDPNGVIIASVSYPDKAPAGAAYALVDDSLWTWVSSPTPGQPNVVILSEDMTEPLPEIIVPETLPVTGSPMRRWLGILLTSFALAGVVFWKRRENS</sequence>
<evidence type="ECO:0000313" key="4">
    <source>
        <dbReference type="EMBL" id="KKW27135.1"/>
    </source>
</evidence>
<evidence type="ECO:0000256" key="1">
    <source>
        <dbReference type="SAM" id="MobiDB-lite"/>
    </source>
</evidence>
<gene>
    <name evidence="4" type="ORF">VF00_C0001G0070</name>
</gene>
<dbReference type="EMBL" id="LCRB01000001">
    <property type="protein sequence ID" value="KKW27135.1"/>
    <property type="molecule type" value="Genomic_DNA"/>
</dbReference>